<proteinExistence type="predicted"/>
<reference evidence="3" key="1">
    <citation type="submission" date="2016-10" db="EMBL/GenBank/DDBJ databases">
        <authorList>
            <person name="Varghese N."/>
            <person name="Submissions S."/>
        </authorList>
    </citation>
    <scope>NUCLEOTIDE SEQUENCE [LARGE SCALE GENOMIC DNA]</scope>
    <source>
        <strain evidence="3">DSM 23445</strain>
    </source>
</reference>
<dbReference type="EMBL" id="FPBF01000001">
    <property type="protein sequence ID" value="SFT37049.1"/>
    <property type="molecule type" value="Genomic_DNA"/>
</dbReference>
<organism evidence="2 3">
    <name type="scientific">Algoriphagus locisalis</name>
    <dbReference type="NCBI Taxonomy" id="305507"/>
    <lineage>
        <taxon>Bacteria</taxon>
        <taxon>Pseudomonadati</taxon>
        <taxon>Bacteroidota</taxon>
        <taxon>Cytophagia</taxon>
        <taxon>Cytophagales</taxon>
        <taxon>Cyclobacteriaceae</taxon>
        <taxon>Algoriphagus</taxon>
    </lineage>
</organism>
<evidence type="ECO:0000313" key="2">
    <source>
        <dbReference type="EMBL" id="SFT37049.1"/>
    </source>
</evidence>
<dbReference type="AlphaFoldDB" id="A0A1I6XFG9"/>
<evidence type="ECO:0000313" key="3">
    <source>
        <dbReference type="Proteomes" id="UP000199673"/>
    </source>
</evidence>
<gene>
    <name evidence="2" type="ORF">SAMN04489724_0451</name>
</gene>
<feature type="chain" id="PRO_5011505283" description="Effector-binding domain-containing protein" evidence="1">
    <location>
        <begin position="26"/>
        <end position="305"/>
    </location>
</feature>
<feature type="signal peptide" evidence="1">
    <location>
        <begin position="1"/>
        <end position="25"/>
    </location>
</feature>
<keyword evidence="1" id="KW-0732">Signal</keyword>
<protein>
    <recommendedName>
        <fullName evidence="4">Effector-binding domain-containing protein</fullName>
    </recommendedName>
</protein>
<sequence>MLTKNSNKYILAALALVLFTVKVSAQKVGDEFRLNERVDLTPDGIISNFQEMGMDPVNHILTIEEQEIVEQAFDVLPPVHQEILKEHLHSISFLDNMPNTALTSPVGDSEDTKMFTITFRAEILQQTISEWATWKEQGNYEPNSDVKVIVDAGDLNAMVYILLHEATHVVDAVLGISPKQEKLDSLSTATGFTLDTWSSMNAPTQSYRKTILEKTRFRGGGPVSMTLAPEVYQSLAQTPFVSLYGMASWFEDLAELTTIHHLTNKLDQPYQIQVVKQGVEVFHFEPMESKEVQQRIYHLDLFYRN</sequence>
<name>A0A1I6XFG9_9BACT</name>
<dbReference type="RefSeq" id="WP_244545418.1">
    <property type="nucleotide sequence ID" value="NZ_FPBF01000001.1"/>
</dbReference>
<keyword evidence="3" id="KW-1185">Reference proteome</keyword>
<evidence type="ECO:0000256" key="1">
    <source>
        <dbReference type="SAM" id="SignalP"/>
    </source>
</evidence>
<accession>A0A1I6XFG9</accession>
<evidence type="ECO:0008006" key="4">
    <source>
        <dbReference type="Google" id="ProtNLM"/>
    </source>
</evidence>
<dbReference type="Proteomes" id="UP000199673">
    <property type="component" value="Unassembled WGS sequence"/>
</dbReference>